<evidence type="ECO:0000256" key="1">
    <source>
        <dbReference type="SAM" id="MobiDB-lite"/>
    </source>
</evidence>
<dbReference type="AlphaFoldDB" id="A0A6A5SWB4"/>
<dbReference type="OrthoDB" id="3494771at2759"/>
<dbReference type="Proteomes" id="UP000800038">
    <property type="component" value="Unassembled WGS sequence"/>
</dbReference>
<protein>
    <submittedName>
        <fullName evidence="2">Uncharacterized protein</fullName>
    </submittedName>
</protein>
<gene>
    <name evidence="2" type="ORF">EJ02DRAFT_157981</name>
</gene>
<evidence type="ECO:0000313" key="3">
    <source>
        <dbReference type="Proteomes" id="UP000800038"/>
    </source>
</evidence>
<accession>A0A6A5SWB4</accession>
<proteinExistence type="predicted"/>
<feature type="compositionally biased region" description="Low complexity" evidence="1">
    <location>
        <begin position="11"/>
        <end position="37"/>
    </location>
</feature>
<feature type="compositionally biased region" description="Basic and acidic residues" evidence="1">
    <location>
        <begin position="88"/>
        <end position="101"/>
    </location>
</feature>
<sequence>MSGSTATTPRSSLKMTKSSTTSSSASIASSTSLSETLRSLERSNSHKSSSRAKHLWIFIKRHAKEHHESMNAAYATYYSQGQGPNQGRRQDVWEYRKGAQV</sequence>
<feature type="compositionally biased region" description="Polar residues" evidence="1">
    <location>
        <begin position="1"/>
        <end position="10"/>
    </location>
</feature>
<feature type="region of interest" description="Disordered" evidence="1">
    <location>
        <begin position="78"/>
        <end position="101"/>
    </location>
</feature>
<reference evidence="2" key="1">
    <citation type="journal article" date="2020" name="Stud. Mycol.">
        <title>101 Dothideomycetes genomes: a test case for predicting lifestyles and emergence of pathogens.</title>
        <authorList>
            <person name="Haridas S."/>
            <person name="Albert R."/>
            <person name="Binder M."/>
            <person name="Bloem J."/>
            <person name="Labutti K."/>
            <person name="Salamov A."/>
            <person name="Andreopoulos B."/>
            <person name="Baker S."/>
            <person name="Barry K."/>
            <person name="Bills G."/>
            <person name="Bluhm B."/>
            <person name="Cannon C."/>
            <person name="Castanera R."/>
            <person name="Culley D."/>
            <person name="Daum C."/>
            <person name="Ezra D."/>
            <person name="Gonzalez J."/>
            <person name="Henrissat B."/>
            <person name="Kuo A."/>
            <person name="Liang C."/>
            <person name="Lipzen A."/>
            <person name="Lutzoni F."/>
            <person name="Magnuson J."/>
            <person name="Mondo S."/>
            <person name="Nolan M."/>
            <person name="Ohm R."/>
            <person name="Pangilinan J."/>
            <person name="Park H.-J."/>
            <person name="Ramirez L."/>
            <person name="Alfaro M."/>
            <person name="Sun H."/>
            <person name="Tritt A."/>
            <person name="Yoshinaga Y."/>
            <person name="Zwiers L.-H."/>
            <person name="Turgeon B."/>
            <person name="Goodwin S."/>
            <person name="Spatafora J."/>
            <person name="Crous P."/>
            <person name="Grigoriev I."/>
        </authorList>
    </citation>
    <scope>NUCLEOTIDE SEQUENCE</scope>
    <source>
        <strain evidence="2">CBS 161.51</strain>
    </source>
</reference>
<dbReference type="EMBL" id="ML976031">
    <property type="protein sequence ID" value="KAF1942856.1"/>
    <property type="molecule type" value="Genomic_DNA"/>
</dbReference>
<name>A0A6A5SWB4_9PLEO</name>
<organism evidence="2 3">
    <name type="scientific">Clathrospora elynae</name>
    <dbReference type="NCBI Taxonomy" id="706981"/>
    <lineage>
        <taxon>Eukaryota</taxon>
        <taxon>Fungi</taxon>
        <taxon>Dikarya</taxon>
        <taxon>Ascomycota</taxon>
        <taxon>Pezizomycotina</taxon>
        <taxon>Dothideomycetes</taxon>
        <taxon>Pleosporomycetidae</taxon>
        <taxon>Pleosporales</taxon>
        <taxon>Diademaceae</taxon>
        <taxon>Clathrospora</taxon>
    </lineage>
</organism>
<keyword evidence="3" id="KW-1185">Reference proteome</keyword>
<feature type="compositionally biased region" description="Polar residues" evidence="1">
    <location>
        <begin position="78"/>
        <end position="87"/>
    </location>
</feature>
<feature type="region of interest" description="Disordered" evidence="1">
    <location>
        <begin position="1"/>
        <end position="51"/>
    </location>
</feature>
<evidence type="ECO:0000313" key="2">
    <source>
        <dbReference type="EMBL" id="KAF1942856.1"/>
    </source>
</evidence>